<dbReference type="PANTHER" id="PTHR43037">
    <property type="entry name" value="UNNAMED PRODUCT-RELATED"/>
    <property type="match status" value="1"/>
</dbReference>
<keyword evidence="1" id="KW-0732">Signal</keyword>
<protein>
    <submittedName>
        <fullName evidence="4">Poly(3-hydroxybutyrate) depolymerase like protein</fullName>
    </submittedName>
</protein>
<dbReference type="AlphaFoldDB" id="A0A017TEA0"/>
<evidence type="ECO:0000313" key="5">
    <source>
        <dbReference type="Proteomes" id="UP000019678"/>
    </source>
</evidence>
<dbReference type="PROSITE" id="PS51257">
    <property type="entry name" value="PROKAR_LIPOPROTEIN"/>
    <property type="match status" value="1"/>
</dbReference>
<organism evidence="4 5">
    <name type="scientific">Chondromyces apiculatus DSM 436</name>
    <dbReference type="NCBI Taxonomy" id="1192034"/>
    <lineage>
        <taxon>Bacteria</taxon>
        <taxon>Pseudomonadati</taxon>
        <taxon>Myxococcota</taxon>
        <taxon>Polyangia</taxon>
        <taxon>Polyangiales</taxon>
        <taxon>Polyangiaceae</taxon>
        <taxon>Chondromyces</taxon>
    </lineage>
</organism>
<keyword evidence="2" id="KW-0378">Hydrolase</keyword>
<dbReference type="PANTHER" id="PTHR43037:SF5">
    <property type="entry name" value="FERULOYL ESTERASE"/>
    <property type="match status" value="1"/>
</dbReference>
<accession>A0A017TEA0</accession>
<dbReference type="GO" id="GO:0016787">
    <property type="term" value="F:hydrolase activity"/>
    <property type="evidence" value="ECO:0007669"/>
    <property type="project" value="UniProtKB-KW"/>
</dbReference>
<dbReference type="RefSeq" id="WP_044237052.1">
    <property type="nucleotide sequence ID" value="NZ_ASRX01000008.1"/>
</dbReference>
<evidence type="ECO:0000256" key="1">
    <source>
        <dbReference type="ARBA" id="ARBA00022729"/>
    </source>
</evidence>
<dbReference type="OrthoDB" id="5492698at2"/>
<gene>
    <name evidence="4" type="ORF">CAP_8109</name>
</gene>
<dbReference type="EMBL" id="ASRX01000008">
    <property type="protein sequence ID" value="EYF07608.1"/>
    <property type="molecule type" value="Genomic_DNA"/>
</dbReference>
<evidence type="ECO:0000313" key="4">
    <source>
        <dbReference type="EMBL" id="EYF07608.1"/>
    </source>
</evidence>
<dbReference type="InterPro" id="IPR029058">
    <property type="entry name" value="AB_hydrolase_fold"/>
</dbReference>
<dbReference type="Proteomes" id="UP000019678">
    <property type="component" value="Unassembled WGS sequence"/>
</dbReference>
<evidence type="ECO:0000256" key="3">
    <source>
        <dbReference type="SAM" id="MobiDB-lite"/>
    </source>
</evidence>
<feature type="region of interest" description="Disordered" evidence="3">
    <location>
        <begin position="50"/>
        <end position="111"/>
    </location>
</feature>
<reference evidence="4 5" key="1">
    <citation type="submission" date="2013-05" db="EMBL/GenBank/DDBJ databases">
        <title>Genome assembly of Chondromyces apiculatus DSM 436.</title>
        <authorList>
            <person name="Sharma G."/>
            <person name="Khatri I."/>
            <person name="Kaur C."/>
            <person name="Mayilraj S."/>
            <person name="Subramanian S."/>
        </authorList>
    </citation>
    <scope>NUCLEOTIDE SEQUENCE [LARGE SCALE GENOMIC DNA]</scope>
    <source>
        <strain evidence="4 5">DSM 436</strain>
    </source>
</reference>
<keyword evidence="5" id="KW-1185">Reference proteome</keyword>
<evidence type="ECO:0000256" key="2">
    <source>
        <dbReference type="ARBA" id="ARBA00022801"/>
    </source>
</evidence>
<comment type="caution">
    <text evidence="4">The sequence shown here is derived from an EMBL/GenBank/DDBJ whole genome shotgun (WGS) entry which is preliminary data.</text>
</comment>
<name>A0A017TEA0_9BACT</name>
<dbReference type="SUPFAM" id="SSF53474">
    <property type="entry name" value="alpha/beta-Hydrolases"/>
    <property type="match status" value="1"/>
</dbReference>
<proteinExistence type="predicted"/>
<dbReference type="eggNOG" id="COG3509">
    <property type="taxonomic scope" value="Bacteria"/>
</dbReference>
<dbReference type="Gene3D" id="3.40.50.1820">
    <property type="entry name" value="alpha/beta hydrolase"/>
    <property type="match status" value="1"/>
</dbReference>
<dbReference type="STRING" id="1192034.CAP_8109"/>
<dbReference type="InterPro" id="IPR050955">
    <property type="entry name" value="Plant_Biomass_Hydrol_Est"/>
</dbReference>
<sequence>MDQRKTNHAIGGRKVRFAALLVGVAACTPPSSEVEGGDLLGVFDRDAGARDAAAEGGAPGPRDAGKAATGSTSQPEPGPSPTASAMVSAPRAPRTPPEGSCVAPEGEPLRELRRTLGRPPCRGAQILEHRDAEGSPRYACVFAPPGVETRAPLPVVVFFHAEDDNPTGVEKRTSLRKLSSQTNLTGDPAHTGFIVLAPQGRTFKGKPGSQFDTGATGPDNVDLAVVDHFLEQLTARGLVDRSRVYTLGMGAGGHMAATYAMMRADKVAAFATFAADAPPATWACPGPPPPAMVLYRACDAAVSCESVERWLRVRETQGAETPSLRLGEDRREEPHCTLKKRCSESKGMIHHNRWPKSREADLLRFLGGHALAVQR</sequence>
<feature type="compositionally biased region" description="Polar residues" evidence="3">
    <location>
        <begin position="69"/>
        <end position="85"/>
    </location>
</feature>